<dbReference type="InterPro" id="IPR023214">
    <property type="entry name" value="HAD_sf"/>
</dbReference>
<dbReference type="Gene3D" id="3.40.50.150">
    <property type="entry name" value="Vaccinia Virus protein VP39"/>
    <property type="match status" value="1"/>
</dbReference>
<keyword evidence="2" id="KW-0472">Membrane</keyword>
<dbReference type="InterPro" id="IPR015507">
    <property type="entry name" value="rRNA-MeTfrase_E"/>
</dbReference>
<protein>
    <recommendedName>
        <fullName evidence="3">Ribosomal RNA methyltransferase FtsJ domain-containing protein</fullName>
    </recommendedName>
</protein>
<gene>
    <name evidence="4" type="ORF">IWQ62_003564</name>
</gene>
<keyword evidence="2" id="KW-1133">Transmembrane helix</keyword>
<feature type="compositionally biased region" description="Basic and acidic residues" evidence="1">
    <location>
        <begin position="1452"/>
        <end position="1467"/>
    </location>
</feature>
<dbReference type="GO" id="GO:0008168">
    <property type="term" value="F:methyltransferase activity"/>
    <property type="evidence" value="ECO:0007669"/>
    <property type="project" value="InterPro"/>
</dbReference>
<dbReference type="Pfam" id="PF01728">
    <property type="entry name" value="FtsJ"/>
    <property type="match status" value="1"/>
</dbReference>
<feature type="transmembrane region" description="Helical" evidence="2">
    <location>
        <begin position="71"/>
        <end position="93"/>
    </location>
</feature>
<feature type="transmembrane region" description="Helical" evidence="2">
    <location>
        <begin position="1345"/>
        <end position="1361"/>
    </location>
</feature>
<dbReference type="InterPro" id="IPR023299">
    <property type="entry name" value="ATPase_P-typ_cyto_dom_N"/>
</dbReference>
<dbReference type="GO" id="GO:0001510">
    <property type="term" value="P:RNA methylation"/>
    <property type="evidence" value="ECO:0007669"/>
    <property type="project" value="InterPro"/>
</dbReference>
<dbReference type="Proteomes" id="UP001150925">
    <property type="component" value="Unassembled WGS sequence"/>
</dbReference>
<dbReference type="OrthoDB" id="5568754at2759"/>
<dbReference type="InterPro" id="IPR029063">
    <property type="entry name" value="SAM-dependent_MTases_sf"/>
</dbReference>
<comment type="caution">
    <text evidence="4">The sequence shown here is derived from an EMBL/GenBank/DDBJ whole genome shotgun (WGS) entry which is preliminary data.</text>
</comment>
<name>A0A9W8ATY2_9FUNG</name>
<evidence type="ECO:0000313" key="4">
    <source>
        <dbReference type="EMBL" id="KAJ1962336.1"/>
    </source>
</evidence>
<evidence type="ECO:0000256" key="1">
    <source>
        <dbReference type="SAM" id="MobiDB-lite"/>
    </source>
</evidence>
<dbReference type="SUPFAM" id="SSF81660">
    <property type="entry name" value="Metal cation-transporting ATPase, ATP-binding domain N"/>
    <property type="match status" value="1"/>
</dbReference>
<dbReference type="GO" id="GO:0000166">
    <property type="term" value="F:nucleotide binding"/>
    <property type="evidence" value="ECO:0007669"/>
    <property type="project" value="InterPro"/>
</dbReference>
<evidence type="ECO:0000313" key="5">
    <source>
        <dbReference type="Proteomes" id="UP001150925"/>
    </source>
</evidence>
<dbReference type="SUPFAM" id="SSF53335">
    <property type="entry name" value="S-adenosyl-L-methionine-dependent methyltransferases"/>
    <property type="match status" value="1"/>
</dbReference>
<feature type="transmembrane region" description="Helical" evidence="2">
    <location>
        <begin position="1273"/>
        <end position="1297"/>
    </location>
</feature>
<evidence type="ECO:0000259" key="3">
    <source>
        <dbReference type="Pfam" id="PF01728"/>
    </source>
</evidence>
<feature type="transmembrane region" description="Helical" evidence="2">
    <location>
        <begin position="465"/>
        <end position="485"/>
    </location>
</feature>
<dbReference type="PANTHER" id="PTHR13219:SF6">
    <property type="entry name" value="TRANSMEMBRANE PROTEIN 94"/>
    <property type="match status" value="1"/>
</dbReference>
<feature type="region of interest" description="Disordered" evidence="1">
    <location>
        <begin position="1442"/>
        <end position="1467"/>
    </location>
</feature>
<dbReference type="Gene3D" id="3.40.50.1000">
    <property type="entry name" value="HAD superfamily/HAD-like"/>
    <property type="match status" value="2"/>
</dbReference>
<feature type="region of interest" description="Disordered" evidence="1">
    <location>
        <begin position="1"/>
        <end position="27"/>
    </location>
</feature>
<dbReference type="Gene3D" id="1.20.1110.10">
    <property type="entry name" value="Calcium-transporting ATPase, transmembrane domain"/>
    <property type="match status" value="1"/>
</dbReference>
<keyword evidence="2" id="KW-0812">Transmembrane</keyword>
<feature type="transmembrane region" description="Helical" evidence="2">
    <location>
        <begin position="1217"/>
        <end position="1242"/>
    </location>
</feature>
<feature type="transmembrane region" description="Helical" evidence="2">
    <location>
        <begin position="1309"/>
        <end position="1333"/>
    </location>
</feature>
<organism evidence="4 5">
    <name type="scientific">Dispira parvispora</name>
    <dbReference type="NCBI Taxonomy" id="1520584"/>
    <lineage>
        <taxon>Eukaryota</taxon>
        <taxon>Fungi</taxon>
        <taxon>Fungi incertae sedis</taxon>
        <taxon>Zoopagomycota</taxon>
        <taxon>Kickxellomycotina</taxon>
        <taxon>Dimargaritomycetes</taxon>
        <taxon>Dimargaritales</taxon>
        <taxon>Dimargaritaceae</taxon>
        <taxon>Dispira</taxon>
    </lineage>
</organism>
<feature type="domain" description="Ribosomal RNA methyltransferase FtsJ" evidence="3">
    <location>
        <begin position="1395"/>
        <end position="1591"/>
    </location>
</feature>
<accession>A0A9W8ATY2</accession>
<feature type="transmembrane region" description="Helical" evidence="2">
    <location>
        <begin position="1174"/>
        <end position="1196"/>
    </location>
</feature>
<feature type="transmembrane region" description="Helical" evidence="2">
    <location>
        <begin position="1147"/>
        <end position="1168"/>
    </location>
</feature>
<feature type="region of interest" description="Disordered" evidence="1">
    <location>
        <begin position="836"/>
        <end position="866"/>
    </location>
</feature>
<dbReference type="InterPro" id="IPR039720">
    <property type="entry name" value="TMEM94"/>
</dbReference>
<dbReference type="InterPro" id="IPR023298">
    <property type="entry name" value="ATPase_P-typ_TM_dom_sf"/>
</dbReference>
<dbReference type="Gene3D" id="3.40.1110.10">
    <property type="entry name" value="Calcium-transporting ATPase, cytoplasmic domain N"/>
    <property type="match status" value="1"/>
</dbReference>
<sequence length="1592" mass="177271">MVTDSTASEAVAPYQSGSTTTALPPAPPLPPPLTNHSALEYLTAMMIKASAMVPVRVLYHHLEAQWRTLRWIFALTMVLCAGVPAAFFIYYQVVQATYQFRATGALVEALVILAFLALNGYVVIREIRFSRREWVDRVNALVQRIFTAYPRFRHGSVSTHSDGLVGRPQDITRLGTPPSLAGFDQSTMSAQAKLSCSSTTNPNSGNALPIQTSSEFTESNLLTSDGPDTNSQTLTRTPLNTSISAYLVIRERRVTLIPAALLCRGDYVVLSLGETLPGDAEYVGPWVHPSTQAHAKLLPLPNDFYEAARTDPDLLRLPADQKFTLAFLTARGIPAVTVPSSESSTPMTAEEQRDQHLASQYGCQHVFRLTVTPYSDDLNAALGYDGCPNSVLDNQILNIARLAFFYILPLCILLSLAINLIRFVFLDVVSPRYDARWVTPPDGGGTEALHPGTWRQAAFEYLGTFQVYLVMPFGVFVLPWLLIIVRTYANAQLLILLDALQHSTTDYEDSDDIDEFDVEAPPPTKDITVAKTAVWSKFLELVRKSDYRNLSRSNRLLESLGNTTVICAVDRDGTLTRPFPAVDQILFIDRTNSMVSVNVTEDKIYSNGVAFEDTGWEQHLASLKPLGLNFLLNSNCGATLGRYRLDPHKRQNPLQHFCKIDAGQQTCLCRIGHEIGFTTDALRSFVKLEQLSVLAPHHPSLPVLSSQQDPATPSILSTVYREKGSGTYQLLSDGQVPLLLDLCTDYWDGEQIRPMTLTIKQEILELFQNALENDIQTVGFAYRPLEADAVLPDIRSADQAGGLGGQHARAVLLGPRDHERTAWRWLYRKPARPFDMTSRSSAARPGSPPPSCNTSVQDSPGADVPDLGTIAEHVRTALTTQQPLCIPAGEEIQRNMYYKRLVQGQIFLGLTTLCPVPKVDVCDVIEDLDLAGIRFVYFSQARERESKAFAERLGLATDWNSCILLSAEVSQDTFAEGVDHQEGLLQTAGYLEDHDVKTHLPRGIENIRPHLENVDDIPLQVSLFAEANWEAVREMFRIYHDYGEVVCCIGSGLKDSNPMTFASADFAIAVDPFPMGFRGLYRSMAGDSPSPWANLPTTQDMASSFLLGAELTSLPCSLAFQHDSSLYVLTQIIREARWLLSCIRQGGCFVLGIHLAVVLCQLLAYSLLLPPMFQGFHCLWLLCFIVPLLSVPFLFVTHEANIMTTMQGKNQVQLQQAIRLLVYGLWSFALPILGCGLTYLIALQALLGTGYHGYYHTFIYLNWTALRTDSQWAIMYAQTLTSGFFTYYLTWLSASFLYRTHSLVSRPPWCNTCWLCIVPLVWACQAVFTTATLIAGPNLMPRLPWYYYVVAFSWPAIFMPFQELVKWHDKKHVVLWKARQQRDPYVKAAQSQQLRARSAFKLRDMDSRYGLLQSGMVVVDCGAAPGGWSTILADKVYPPDTLLPKPQSTTPADDHDNTTARKEEEVRDSPCQVLAIDLLPMQPIPGVHFFQMDFTKPESVQRLLKALGGRPVDLVVSDMAPSFSGNRSVDHLRTMALCEDALVFADQVLRPQGSFVCKFIAGGTEQEFRRMLATKFEKVHVCKPKSSRKESA</sequence>
<reference evidence="4" key="1">
    <citation type="submission" date="2022-07" db="EMBL/GenBank/DDBJ databases">
        <title>Phylogenomic reconstructions and comparative analyses of Kickxellomycotina fungi.</title>
        <authorList>
            <person name="Reynolds N.K."/>
            <person name="Stajich J.E."/>
            <person name="Barry K."/>
            <person name="Grigoriev I.V."/>
            <person name="Crous P."/>
            <person name="Smith M.E."/>
        </authorList>
    </citation>
    <scope>NUCLEOTIDE SEQUENCE</scope>
    <source>
        <strain evidence="4">RSA 1196</strain>
    </source>
</reference>
<feature type="transmembrane region" description="Helical" evidence="2">
    <location>
        <begin position="38"/>
        <end position="59"/>
    </location>
</feature>
<proteinExistence type="inferred from homology"/>
<dbReference type="InterPro" id="IPR002877">
    <property type="entry name" value="RNA_MeTrfase_FtsJ_dom"/>
</dbReference>
<evidence type="ECO:0000256" key="2">
    <source>
        <dbReference type="SAM" id="Phobius"/>
    </source>
</evidence>
<feature type="non-terminal residue" evidence="4">
    <location>
        <position position="1"/>
    </location>
</feature>
<feature type="transmembrane region" description="Helical" evidence="2">
    <location>
        <begin position="105"/>
        <end position="124"/>
    </location>
</feature>
<dbReference type="EMBL" id="JANBPY010000980">
    <property type="protein sequence ID" value="KAJ1962336.1"/>
    <property type="molecule type" value="Genomic_DNA"/>
</dbReference>
<dbReference type="PANTHER" id="PTHR13219">
    <property type="entry name" value="TRANSMEMBRANE PROTEIN 94"/>
    <property type="match status" value="1"/>
</dbReference>
<dbReference type="SUPFAM" id="SSF81665">
    <property type="entry name" value="Calcium ATPase, transmembrane domain M"/>
    <property type="match status" value="1"/>
</dbReference>
<dbReference type="HAMAP" id="MF_01547">
    <property type="entry name" value="RNA_methyltr_E"/>
    <property type="match status" value="1"/>
</dbReference>
<keyword evidence="5" id="KW-1185">Reference proteome</keyword>
<feature type="transmembrane region" description="Helical" evidence="2">
    <location>
        <begin position="403"/>
        <end position="425"/>
    </location>
</feature>